<dbReference type="AlphaFoldDB" id="A0A9P6KKT0"/>
<evidence type="ECO:0000256" key="1">
    <source>
        <dbReference type="SAM" id="Phobius"/>
    </source>
</evidence>
<feature type="transmembrane region" description="Helical" evidence="1">
    <location>
        <begin position="133"/>
        <end position="159"/>
    </location>
</feature>
<dbReference type="EMBL" id="WJXW01000015">
    <property type="protein sequence ID" value="KAF9729911.1"/>
    <property type="molecule type" value="Genomic_DNA"/>
</dbReference>
<keyword evidence="1" id="KW-1133">Transmembrane helix</keyword>
<organism evidence="2 3">
    <name type="scientific">Paraphaeosphaeria minitans</name>
    <dbReference type="NCBI Taxonomy" id="565426"/>
    <lineage>
        <taxon>Eukaryota</taxon>
        <taxon>Fungi</taxon>
        <taxon>Dikarya</taxon>
        <taxon>Ascomycota</taxon>
        <taxon>Pezizomycotina</taxon>
        <taxon>Dothideomycetes</taxon>
        <taxon>Pleosporomycetidae</taxon>
        <taxon>Pleosporales</taxon>
        <taxon>Massarineae</taxon>
        <taxon>Didymosphaeriaceae</taxon>
        <taxon>Paraphaeosphaeria</taxon>
    </lineage>
</organism>
<protein>
    <submittedName>
        <fullName evidence="2">Uncharacterized protein</fullName>
    </submittedName>
</protein>
<keyword evidence="1" id="KW-0472">Membrane</keyword>
<feature type="transmembrane region" description="Helical" evidence="1">
    <location>
        <begin position="6"/>
        <end position="31"/>
    </location>
</feature>
<reference evidence="2" key="1">
    <citation type="journal article" date="2020" name="Mol. Plant Microbe Interact.">
        <title>Genome Sequence of the Biocontrol Agent Coniothyrium minitans strain Conio (IMI 134523).</title>
        <authorList>
            <person name="Patel D."/>
            <person name="Shittu T.A."/>
            <person name="Baroncelli R."/>
            <person name="Muthumeenakshi S."/>
            <person name="Osborne T.H."/>
            <person name="Janganan T.K."/>
            <person name="Sreenivasaprasad S."/>
        </authorList>
    </citation>
    <scope>NUCLEOTIDE SEQUENCE</scope>
    <source>
        <strain evidence="2">Conio</strain>
    </source>
</reference>
<proteinExistence type="predicted"/>
<feature type="transmembrane region" description="Helical" evidence="1">
    <location>
        <begin position="97"/>
        <end position="113"/>
    </location>
</feature>
<keyword evidence="1" id="KW-0812">Transmembrane</keyword>
<gene>
    <name evidence="2" type="ORF">PMIN01_11844</name>
</gene>
<evidence type="ECO:0000313" key="2">
    <source>
        <dbReference type="EMBL" id="KAF9729911.1"/>
    </source>
</evidence>
<comment type="caution">
    <text evidence="2">The sequence shown here is derived from an EMBL/GenBank/DDBJ whole genome shotgun (WGS) entry which is preliminary data.</text>
</comment>
<feature type="transmembrane region" description="Helical" evidence="1">
    <location>
        <begin position="43"/>
        <end position="64"/>
    </location>
</feature>
<evidence type="ECO:0000313" key="3">
    <source>
        <dbReference type="Proteomes" id="UP000756921"/>
    </source>
</evidence>
<dbReference type="Proteomes" id="UP000756921">
    <property type="component" value="Unassembled WGS sequence"/>
</dbReference>
<keyword evidence="3" id="KW-1185">Reference proteome</keyword>
<sequence length="217" mass="24167">MADSVLIATLVLFIIGSLVSTIVAVRDCMALKNVKGGMKRRQWILVSVDAVQLGFFSFGIASYFQHHPDRVELGVTWALQCMACTNAQESTSDIRKVLLFVIYVGSVSMVQVGSSSLRKHKSSGGYDRSMRCLYWAIIFTNQVAIFIACGSIGVSITLLAHGEAKLRNRTITMLPCHASQMLYTCCFILPRVERRINPIPMGSEPWLELYERPLTAR</sequence>
<accession>A0A9P6KKT0</accession>
<name>A0A9P6KKT0_9PLEO</name>